<reference evidence="3 4" key="1">
    <citation type="journal article" date="2013" name="Int. J. Syst. Evol. Microbiol.">
        <title>Marinoscillum luteum sp. nov., isolated from marine sediment.</title>
        <authorList>
            <person name="Cha I.T."/>
            <person name="Park S.J."/>
            <person name="Kim S.J."/>
            <person name="Kim J.G."/>
            <person name="Jung M.Y."/>
            <person name="Shin K.S."/>
            <person name="Kwon K.K."/>
            <person name="Yang S.H."/>
            <person name="Seo Y.S."/>
            <person name="Rhee S.K."/>
        </authorList>
    </citation>
    <scope>NUCLEOTIDE SEQUENCE [LARGE SCALE GENOMIC DNA]</scope>
    <source>
        <strain evidence="3 4">KCTC 23939</strain>
    </source>
</reference>
<proteinExistence type="inferred from homology"/>
<dbReference type="PANTHER" id="PTHR31793">
    <property type="entry name" value="4-HYDROXYBENZOYL-COA THIOESTERASE FAMILY MEMBER"/>
    <property type="match status" value="1"/>
</dbReference>
<evidence type="ECO:0000313" key="4">
    <source>
        <dbReference type="Proteomes" id="UP001610063"/>
    </source>
</evidence>
<dbReference type="EC" id="3.1.2.-" evidence="3"/>
<evidence type="ECO:0000256" key="1">
    <source>
        <dbReference type="ARBA" id="ARBA00005953"/>
    </source>
</evidence>
<dbReference type="PIRSF" id="PIRSF003230">
    <property type="entry name" value="YbgC"/>
    <property type="match status" value="1"/>
</dbReference>
<dbReference type="InterPro" id="IPR006684">
    <property type="entry name" value="YbgC/YbaW"/>
</dbReference>
<keyword evidence="2 3" id="KW-0378">Hydrolase</keyword>
<dbReference type="CDD" id="cd00586">
    <property type="entry name" value="4HBT"/>
    <property type="match status" value="1"/>
</dbReference>
<comment type="similarity">
    <text evidence="1">Belongs to the 4-hydroxybenzoyl-CoA thioesterase family.</text>
</comment>
<dbReference type="SUPFAM" id="SSF54637">
    <property type="entry name" value="Thioesterase/thiol ester dehydrase-isomerase"/>
    <property type="match status" value="1"/>
</dbReference>
<evidence type="ECO:0000313" key="3">
    <source>
        <dbReference type="EMBL" id="MFH6984661.1"/>
    </source>
</evidence>
<dbReference type="GO" id="GO:0016787">
    <property type="term" value="F:hydrolase activity"/>
    <property type="evidence" value="ECO:0007669"/>
    <property type="project" value="UniProtKB-KW"/>
</dbReference>
<evidence type="ECO:0000256" key="2">
    <source>
        <dbReference type="ARBA" id="ARBA00022801"/>
    </source>
</evidence>
<dbReference type="NCBIfam" id="TIGR00051">
    <property type="entry name" value="YbgC/FadM family acyl-CoA thioesterase"/>
    <property type="match status" value="1"/>
</dbReference>
<gene>
    <name evidence="3" type="ORF">ACHKAR_14495</name>
</gene>
<sequence length="135" mass="15810">MYQQEVKIRVRYAETDQMGYVYYGNYATYYEVARVEAFRSLGFPYKKLEEMGIGMPVLSLNVNYHQPAKYDDLLTILVSIPERPRARIKFHYEVTNEAGKLINTGATELVFIKMETGRPVRLPEVMDKLIQPHFH</sequence>
<organism evidence="3 4">
    <name type="scientific">Marinoscillum luteum</name>
    <dbReference type="NCBI Taxonomy" id="861051"/>
    <lineage>
        <taxon>Bacteria</taxon>
        <taxon>Pseudomonadati</taxon>
        <taxon>Bacteroidota</taxon>
        <taxon>Cytophagia</taxon>
        <taxon>Cytophagales</taxon>
        <taxon>Reichenbachiellaceae</taxon>
        <taxon>Marinoscillum</taxon>
    </lineage>
</organism>
<accession>A0ABW7NAJ2</accession>
<dbReference type="RefSeq" id="WP_395418068.1">
    <property type="nucleotide sequence ID" value="NZ_JBIPKE010000018.1"/>
</dbReference>
<dbReference type="Pfam" id="PF13279">
    <property type="entry name" value="4HBT_2"/>
    <property type="match status" value="1"/>
</dbReference>
<dbReference type="PANTHER" id="PTHR31793:SF27">
    <property type="entry name" value="NOVEL THIOESTERASE SUPERFAMILY DOMAIN AND SAPOSIN A-TYPE DOMAIN CONTAINING PROTEIN (0610012H03RIK)"/>
    <property type="match status" value="1"/>
</dbReference>
<dbReference type="InterPro" id="IPR050563">
    <property type="entry name" value="4-hydroxybenzoyl-CoA_TE"/>
</dbReference>
<name>A0ABW7NAJ2_9BACT</name>
<keyword evidence="4" id="KW-1185">Reference proteome</keyword>
<comment type="caution">
    <text evidence="3">The sequence shown here is derived from an EMBL/GenBank/DDBJ whole genome shotgun (WGS) entry which is preliminary data.</text>
</comment>
<dbReference type="InterPro" id="IPR029069">
    <property type="entry name" value="HotDog_dom_sf"/>
</dbReference>
<dbReference type="EMBL" id="JBIPKE010000018">
    <property type="protein sequence ID" value="MFH6984661.1"/>
    <property type="molecule type" value="Genomic_DNA"/>
</dbReference>
<protein>
    <submittedName>
        <fullName evidence="3">Acyl-CoA thioesterase</fullName>
        <ecNumber evidence="3">3.1.2.-</ecNumber>
    </submittedName>
</protein>
<dbReference type="Gene3D" id="3.10.129.10">
    <property type="entry name" value="Hotdog Thioesterase"/>
    <property type="match status" value="1"/>
</dbReference>
<dbReference type="Proteomes" id="UP001610063">
    <property type="component" value="Unassembled WGS sequence"/>
</dbReference>